<dbReference type="InParanoid" id="D0NZ45"/>
<dbReference type="VEuPathDB" id="FungiDB:PITG_18736"/>
<dbReference type="GeneID" id="9477275"/>
<name>D0NZ45_PHYIT</name>
<dbReference type="Pfam" id="PF16117">
    <property type="entry name" value="DUF4833"/>
    <property type="match status" value="1"/>
</dbReference>
<evidence type="ECO:0000256" key="1">
    <source>
        <dbReference type="SAM" id="Coils"/>
    </source>
</evidence>
<dbReference type="KEGG" id="pif:PITG_18736"/>
<feature type="domain" description="DUF4833" evidence="2">
    <location>
        <begin position="233"/>
        <end position="382"/>
    </location>
</feature>
<proteinExistence type="predicted"/>
<dbReference type="RefSeq" id="XP_002997382.1">
    <property type="nucleotide sequence ID" value="XM_002997336.1"/>
</dbReference>
<dbReference type="EMBL" id="DS028193">
    <property type="protein sequence ID" value="EEY68832.1"/>
    <property type="molecule type" value="Genomic_DNA"/>
</dbReference>
<dbReference type="eggNOG" id="ENOG502S0SY">
    <property type="taxonomic scope" value="Eukaryota"/>
</dbReference>
<dbReference type="HOGENOM" id="CLU_714705_0_0_1"/>
<feature type="coiled-coil region" evidence="1">
    <location>
        <begin position="24"/>
        <end position="51"/>
    </location>
</feature>
<keyword evidence="4" id="KW-1185">Reference proteome</keyword>
<reference evidence="4" key="1">
    <citation type="journal article" date="2009" name="Nature">
        <title>Genome sequence and analysis of the Irish potato famine pathogen Phytophthora infestans.</title>
        <authorList>
            <consortium name="The Broad Institute Genome Sequencing Platform"/>
            <person name="Haas B.J."/>
            <person name="Kamoun S."/>
            <person name="Zody M.C."/>
            <person name="Jiang R.H."/>
            <person name="Handsaker R.E."/>
            <person name="Cano L.M."/>
            <person name="Grabherr M."/>
            <person name="Kodira C.D."/>
            <person name="Raffaele S."/>
            <person name="Torto-Alalibo T."/>
            <person name="Bozkurt T.O."/>
            <person name="Ah-Fong A.M."/>
            <person name="Alvarado L."/>
            <person name="Anderson V.L."/>
            <person name="Armstrong M.R."/>
            <person name="Avrova A."/>
            <person name="Baxter L."/>
            <person name="Beynon J."/>
            <person name="Boevink P.C."/>
            <person name="Bollmann S.R."/>
            <person name="Bos J.I."/>
            <person name="Bulone V."/>
            <person name="Cai G."/>
            <person name="Cakir C."/>
            <person name="Carrington J.C."/>
            <person name="Chawner M."/>
            <person name="Conti L."/>
            <person name="Costanzo S."/>
            <person name="Ewan R."/>
            <person name="Fahlgren N."/>
            <person name="Fischbach M.A."/>
            <person name="Fugelstad J."/>
            <person name="Gilroy E.M."/>
            <person name="Gnerre S."/>
            <person name="Green P.J."/>
            <person name="Grenville-Briggs L.J."/>
            <person name="Griffith J."/>
            <person name="Grunwald N.J."/>
            <person name="Horn K."/>
            <person name="Horner N.R."/>
            <person name="Hu C.H."/>
            <person name="Huitema E."/>
            <person name="Jeong D.H."/>
            <person name="Jones A.M."/>
            <person name="Jones J.D."/>
            <person name="Jones R.W."/>
            <person name="Karlsson E.K."/>
            <person name="Kunjeti S.G."/>
            <person name="Lamour K."/>
            <person name="Liu Z."/>
            <person name="Ma L."/>
            <person name="Maclean D."/>
            <person name="Chibucos M.C."/>
            <person name="McDonald H."/>
            <person name="McWalters J."/>
            <person name="Meijer H.J."/>
            <person name="Morgan W."/>
            <person name="Morris P.F."/>
            <person name="Munro C.A."/>
            <person name="O'Neill K."/>
            <person name="Ospina-Giraldo M."/>
            <person name="Pinzon A."/>
            <person name="Pritchard L."/>
            <person name="Ramsahoye B."/>
            <person name="Ren Q."/>
            <person name="Restrepo S."/>
            <person name="Roy S."/>
            <person name="Sadanandom A."/>
            <person name="Savidor A."/>
            <person name="Schornack S."/>
            <person name="Schwartz D.C."/>
            <person name="Schumann U.D."/>
            <person name="Schwessinger B."/>
            <person name="Seyer L."/>
            <person name="Sharpe T."/>
            <person name="Silvar C."/>
            <person name="Song J."/>
            <person name="Studholme D.J."/>
            <person name="Sykes S."/>
            <person name="Thines M."/>
            <person name="van de Vondervoort P.J."/>
            <person name="Phuntumart V."/>
            <person name="Wawra S."/>
            <person name="Weide R."/>
            <person name="Win J."/>
            <person name="Young C."/>
            <person name="Zhou S."/>
            <person name="Fry W."/>
            <person name="Meyers B.C."/>
            <person name="van West P."/>
            <person name="Ristaino J."/>
            <person name="Govers F."/>
            <person name="Birch P.R."/>
            <person name="Whisson S.C."/>
            <person name="Judelson H.S."/>
            <person name="Nusbaum C."/>
        </authorList>
    </citation>
    <scope>NUCLEOTIDE SEQUENCE [LARGE SCALE GENOMIC DNA]</scope>
    <source>
        <strain evidence="4">T30-4</strain>
    </source>
</reference>
<dbReference type="Proteomes" id="UP000006643">
    <property type="component" value="Unassembled WGS sequence"/>
</dbReference>
<dbReference type="AlphaFoldDB" id="D0NZ45"/>
<evidence type="ECO:0000313" key="3">
    <source>
        <dbReference type="EMBL" id="EEY68832.1"/>
    </source>
</evidence>
<evidence type="ECO:0000259" key="2">
    <source>
        <dbReference type="Pfam" id="PF16117"/>
    </source>
</evidence>
<accession>D0NZ45</accession>
<dbReference type="OrthoDB" id="88626at2759"/>
<protein>
    <recommendedName>
        <fullName evidence="2">DUF4833 domain-containing protein</fullName>
    </recommendedName>
</protein>
<dbReference type="InterPro" id="IPR032269">
    <property type="entry name" value="DUF4833"/>
</dbReference>
<evidence type="ECO:0000313" key="4">
    <source>
        <dbReference type="Proteomes" id="UP000006643"/>
    </source>
</evidence>
<organism evidence="3 4">
    <name type="scientific">Phytophthora infestans (strain T30-4)</name>
    <name type="common">Potato late blight agent</name>
    <dbReference type="NCBI Taxonomy" id="403677"/>
    <lineage>
        <taxon>Eukaryota</taxon>
        <taxon>Sar</taxon>
        <taxon>Stramenopiles</taxon>
        <taxon>Oomycota</taxon>
        <taxon>Peronosporomycetes</taxon>
        <taxon>Peronosporales</taxon>
        <taxon>Peronosporaceae</taxon>
        <taxon>Phytophthora</taxon>
    </lineage>
</organism>
<keyword evidence="1" id="KW-0175">Coiled coil</keyword>
<gene>
    <name evidence="3" type="ORF">PITG_18736</name>
</gene>
<sequence length="387" mass="43664">MDANLARVGVSDTALRAHYSNAVCDELQEADKRLQKALAALKRALQVAEASRELHKSSLALVDESPDVSSMISRTAYNKLQSTCRELADANDRGSDVASYMDDIQAVLTFMAPCLVGAQVPFGRKELRSILLLLQRLPREFPETAKLRKHIAANFETPAEEVVDVQEQLKKMLKETPPDQSLTSYMSGENNEKHYFTEEFPEHDYKCTTESSHPQTPLWPAYLPVNQDRIIVFERSKNAQLVVYSANFRDKKRRELDPKWPLDINWQSFGWTDHPTSNSTGMIERKLAWGYSHKAVKPESPVAVEAVGSSYTVTLNALPSRPSLLYVDAKGRVILQTTIDGAPSRLWKIYVKTINSVAFIPKVLYVDLYGTHVDDDHATYERITFSS</sequence>